<dbReference type="AlphaFoldDB" id="A0A0C3J575"/>
<protein>
    <recommendedName>
        <fullName evidence="1">Tc1-like transposase DDE domain-containing protein</fullName>
    </recommendedName>
</protein>
<evidence type="ECO:0000259" key="1">
    <source>
        <dbReference type="Pfam" id="PF13358"/>
    </source>
</evidence>
<dbReference type="Pfam" id="PF13358">
    <property type="entry name" value="DDE_3"/>
    <property type="match status" value="1"/>
</dbReference>
<dbReference type="InterPro" id="IPR036397">
    <property type="entry name" value="RNaseH_sf"/>
</dbReference>
<dbReference type="OrthoDB" id="2142724at2759"/>
<organism evidence="2 3">
    <name type="scientific">Pisolithus tinctorius Marx 270</name>
    <dbReference type="NCBI Taxonomy" id="870435"/>
    <lineage>
        <taxon>Eukaryota</taxon>
        <taxon>Fungi</taxon>
        <taxon>Dikarya</taxon>
        <taxon>Basidiomycota</taxon>
        <taxon>Agaricomycotina</taxon>
        <taxon>Agaricomycetes</taxon>
        <taxon>Agaricomycetidae</taxon>
        <taxon>Boletales</taxon>
        <taxon>Sclerodermatineae</taxon>
        <taxon>Pisolithaceae</taxon>
        <taxon>Pisolithus</taxon>
    </lineage>
</organism>
<name>A0A0C3J575_PISTI</name>
<feature type="domain" description="Tc1-like transposase DDE" evidence="1">
    <location>
        <begin position="3"/>
        <end position="70"/>
    </location>
</feature>
<keyword evidence="3" id="KW-1185">Reference proteome</keyword>
<gene>
    <name evidence="2" type="ORF">M404DRAFT_172528</name>
</gene>
<dbReference type="InterPro" id="IPR038717">
    <property type="entry name" value="Tc1-like_DDE_dom"/>
</dbReference>
<dbReference type="GO" id="GO:0003676">
    <property type="term" value="F:nucleic acid binding"/>
    <property type="evidence" value="ECO:0007669"/>
    <property type="project" value="InterPro"/>
</dbReference>
<accession>A0A0C3J575</accession>
<evidence type="ECO:0000313" key="2">
    <source>
        <dbReference type="EMBL" id="KIN92821.1"/>
    </source>
</evidence>
<dbReference type="InParanoid" id="A0A0C3J575"/>
<dbReference type="Proteomes" id="UP000054217">
    <property type="component" value="Unassembled WGS sequence"/>
</dbReference>
<dbReference type="Gene3D" id="3.30.420.10">
    <property type="entry name" value="Ribonuclease H-like superfamily/Ribonuclease H"/>
    <property type="match status" value="1"/>
</dbReference>
<dbReference type="HOGENOM" id="CLU_188058_1_0_1"/>
<reference evidence="3" key="2">
    <citation type="submission" date="2015-01" db="EMBL/GenBank/DDBJ databases">
        <title>Evolutionary Origins and Diversification of the Mycorrhizal Mutualists.</title>
        <authorList>
            <consortium name="DOE Joint Genome Institute"/>
            <consortium name="Mycorrhizal Genomics Consortium"/>
            <person name="Kohler A."/>
            <person name="Kuo A."/>
            <person name="Nagy L.G."/>
            <person name="Floudas D."/>
            <person name="Copeland A."/>
            <person name="Barry K.W."/>
            <person name="Cichocki N."/>
            <person name="Veneault-Fourrey C."/>
            <person name="LaButti K."/>
            <person name="Lindquist E.A."/>
            <person name="Lipzen A."/>
            <person name="Lundell T."/>
            <person name="Morin E."/>
            <person name="Murat C."/>
            <person name="Riley R."/>
            <person name="Ohm R."/>
            <person name="Sun H."/>
            <person name="Tunlid A."/>
            <person name="Henrissat B."/>
            <person name="Grigoriev I.V."/>
            <person name="Hibbett D.S."/>
            <person name="Martin F."/>
        </authorList>
    </citation>
    <scope>NUCLEOTIDE SEQUENCE [LARGE SCALE GENOMIC DNA]</scope>
    <source>
        <strain evidence="3">Marx 270</strain>
    </source>
</reference>
<proteinExistence type="predicted"/>
<dbReference type="STRING" id="870435.A0A0C3J575"/>
<sequence length="74" mass="8471">MHYSILLAITLDGIITYNIIKGAVDGEHFLQFLKEHIMPFTNTYPGPCSIIIMDNCCIHHGEEIHKLVEDMHCM</sequence>
<evidence type="ECO:0000313" key="3">
    <source>
        <dbReference type="Proteomes" id="UP000054217"/>
    </source>
</evidence>
<reference evidence="2 3" key="1">
    <citation type="submission" date="2014-04" db="EMBL/GenBank/DDBJ databases">
        <authorList>
            <consortium name="DOE Joint Genome Institute"/>
            <person name="Kuo A."/>
            <person name="Kohler A."/>
            <person name="Costa M.D."/>
            <person name="Nagy L.G."/>
            <person name="Floudas D."/>
            <person name="Copeland A."/>
            <person name="Barry K.W."/>
            <person name="Cichocki N."/>
            <person name="Veneault-Fourrey C."/>
            <person name="LaButti K."/>
            <person name="Lindquist E.A."/>
            <person name="Lipzen A."/>
            <person name="Lundell T."/>
            <person name="Morin E."/>
            <person name="Murat C."/>
            <person name="Sun H."/>
            <person name="Tunlid A."/>
            <person name="Henrissat B."/>
            <person name="Grigoriev I.V."/>
            <person name="Hibbett D.S."/>
            <person name="Martin F."/>
            <person name="Nordberg H.P."/>
            <person name="Cantor M.N."/>
            <person name="Hua S.X."/>
        </authorList>
    </citation>
    <scope>NUCLEOTIDE SEQUENCE [LARGE SCALE GENOMIC DNA]</scope>
    <source>
        <strain evidence="2 3">Marx 270</strain>
    </source>
</reference>
<dbReference type="EMBL" id="KN832350">
    <property type="protein sequence ID" value="KIN92821.1"/>
    <property type="molecule type" value="Genomic_DNA"/>
</dbReference>